<comment type="caution">
    <text evidence="9">The sequence shown here is derived from an EMBL/GenBank/DDBJ whole genome shotgun (WGS) entry which is preliminary data.</text>
</comment>
<dbReference type="PRINTS" id="PR00415">
    <property type="entry name" value="ACONITASE"/>
</dbReference>
<evidence type="ECO:0000256" key="1">
    <source>
        <dbReference type="ARBA" id="ARBA00007185"/>
    </source>
</evidence>
<keyword evidence="10" id="KW-1185">Reference proteome</keyword>
<dbReference type="CDD" id="cd01577">
    <property type="entry name" value="IPMI_Swivel"/>
    <property type="match status" value="1"/>
</dbReference>
<evidence type="ECO:0000256" key="4">
    <source>
        <dbReference type="ARBA" id="ARBA00023014"/>
    </source>
</evidence>
<keyword evidence="3" id="KW-0408">Iron</keyword>
<dbReference type="InterPro" id="IPR001030">
    <property type="entry name" value="Acoase/IPM_deHydtase_lsu_aba"/>
</dbReference>
<protein>
    <recommendedName>
        <fullName evidence="11">Aconitase family protein</fullName>
    </recommendedName>
</protein>
<dbReference type="InterPro" id="IPR000573">
    <property type="entry name" value="AconitaseA/IPMdHydase_ssu_swvl"/>
</dbReference>
<accession>A0ABR1U0H6</accession>
<sequence length="834" mass="90155">MESIIPQIMGLLESTRGVKAQIESTEVRPLKAIKLASASIRDAHPRESEALQQVLAIAENAPNYGGLGLDEEAPISEADRSELIFLISAWLEALNSADRSRPALEPSATKPAGRRSMNVTEKIFALHDVETKGWVRPGQMIRVRVDWIMATAYFDILGIQQGMVQVYDRLGKPGIFRNDRFWLAGDHSVEPRNMDTPLSQQLVAQSEGAKKAFKMTEYQGMNYTIMHTEFFRERTQPGMLVVGSDSHTCSSGANGCLAVGLGAADVTMALVTGETWFRVPEVVEIRFEGRPPCGVGGKDVILYILQQLKRNTVAADRVVEYTGPGHDYLSPDARFAIANMTTEFGGITGIFAPDHHTAAFINQRKLARHKNHSYYFQPDPGCAYAETHVIDLARAEPFVARYPNPDDVVPVGEMNRQDLDGCFIGACTTAEEDIIMGALVLEAGLRAGRTPVPRGKRKVVPGSRPILDRLRKSGLADVYERAGFEIGVPGCSYCVGVSVDVAAEGEVWLSSQNRNFKNRMGKGSIGNLASAATVAASSFEMKMTSPDDLVDMISDEQWERVKEKGSLSSGPRTEPQWVEPPEPPADAAGPNPTHNATASDDANGEAETGQGEDGATAPKLQNIKSKIYRLGDFIDTDALAPAQFLMTAGDDAGFGAHCLEFTHPDFRQRVADGARVVVAGRAFGCGSSRMEAVQALRGAGVQCVIARSFAFIYSRNQPSLGLLGITIEDPAFYEAVDSGGGEDNDTEIEIDLVANVVRIVGSGSSGGGDANDNNNRKEFAFELSQMEKRLTELGGVAPAFNKFGKQIFDSLTSGSRGVHKSLKEVRGTGSSLAW</sequence>
<dbReference type="Pfam" id="PF00330">
    <property type="entry name" value="Aconitase"/>
    <property type="match status" value="1"/>
</dbReference>
<keyword evidence="5" id="KW-0456">Lyase</keyword>
<gene>
    <name evidence="9" type="ORF">PG993_003698</name>
</gene>
<evidence type="ECO:0000256" key="6">
    <source>
        <dbReference type="SAM" id="MobiDB-lite"/>
    </source>
</evidence>
<dbReference type="SUPFAM" id="SSF53732">
    <property type="entry name" value="Aconitase iron-sulfur domain"/>
    <property type="match status" value="1"/>
</dbReference>
<keyword evidence="2" id="KW-0479">Metal-binding</keyword>
<feature type="region of interest" description="Disordered" evidence="6">
    <location>
        <begin position="560"/>
        <end position="618"/>
    </location>
</feature>
<feature type="domain" description="Aconitase/3-isopropylmalate dehydratase large subunit alpha/beta/alpha" evidence="7">
    <location>
        <begin position="185"/>
        <end position="539"/>
    </location>
</feature>
<evidence type="ECO:0008006" key="11">
    <source>
        <dbReference type="Google" id="ProtNLM"/>
    </source>
</evidence>
<evidence type="ECO:0000256" key="2">
    <source>
        <dbReference type="ARBA" id="ARBA00022723"/>
    </source>
</evidence>
<name>A0ABR1U0H6_9PEZI</name>
<evidence type="ECO:0000313" key="9">
    <source>
        <dbReference type="EMBL" id="KAK8052313.1"/>
    </source>
</evidence>
<dbReference type="EMBL" id="JAQQWK010000002">
    <property type="protein sequence ID" value="KAK8052313.1"/>
    <property type="molecule type" value="Genomic_DNA"/>
</dbReference>
<evidence type="ECO:0000313" key="10">
    <source>
        <dbReference type="Proteomes" id="UP001444661"/>
    </source>
</evidence>
<dbReference type="InterPro" id="IPR050067">
    <property type="entry name" value="IPM_dehydratase_rel_enz"/>
</dbReference>
<feature type="domain" description="Aconitase A/isopropylmalate dehydratase small subunit swivel" evidence="8">
    <location>
        <begin position="669"/>
        <end position="728"/>
    </location>
</feature>
<evidence type="ECO:0000256" key="5">
    <source>
        <dbReference type="ARBA" id="ARBA00023239"/>
    </source>
</evidence>
<comment type="similarity">
    <text evidence="1">Belongs to the aconitase/IPM isomerase family.</text>
</comment>
<reference evidence="9 10" key="1">
    <citation type="submission" date="2023-01" db="EMBL/GenBank/DDBJ databases">
        <title>Analysis of 21 Apiospora genomes using comparative genomics revels a genus with tremendous synthesis potential of carbohydrate active enzymes and secondary metabolites.</title>
        <authorList>
            <person name="Sorensen T."/>
        </authorList>
    </citation>
    <scope>NUCLEOTIDE SEQUENCE [LARGE SCALE GENOMIC DNA]</scope>
    <source>
        <strain evidence="9 10">CBS 33761</strain>
    </source>
</reference>
<dbReference type="SUPFAM" id="SSF52016">
    <property type="entry name" value="LeuD/IlvD-like"/>
    <property type="match status" value="1"/>
</dbReference>
<evidence type="ECO:0000259" key="7">
    <source>
        <dbReference type="Pfam" id="PF00330"/>
    </source>
</evidence>
<keyword evidence="4" id="KW-0411">Iron-sulfur</keyword>
<dbReference type="PANTHER" id="PTHR43822">
    <property type="entry name" value="HOMOACONITASE, MITOCHONDRIAL-RELATED"/>
    <property type="match status" value="1"/>
</dbReference>
<dbReference type="Pfam" id="PF00694">
    <property type="entry name" value="Aconitase_C"/>
    <property type="match status" value="1"/>
</dbReference>
<dbReference type="Proteomes" id="UP001444661">
    <property type="component" value="Unassembled WGS sequence"/>
</dbReference>
<organism evidence="9 10">
    <name type="scientific">Apiospora rasikravindrae</name>
    <dbReference type="NCBI Taxonomy" id="990691"/>
    <lineage>
        <taxon>Eukaryota</taxon>
        <taxon>Fungi</taxon>
        <taxon>Dikarya</taxon>
        <taxon>Ascomycota</taxon>
        <taxon>Pezizomycotina</taxon>
        <taxon>Sordariomycetes</taxon>
        <taxon>Xylariomycetidae</taxon>
        <taxon>Amphisphaeriales</taxon>
        <taxon>Apiosporaceae</taxon>
        <taxon>Apiospora</taxon>
    </lineage>
</organism>
<dbReference type="InterPro" id="IPR033940">
    <property type="entry name" value="IPMI_Swivel"/>
</dbReference>
<dbReference type="InterPro" id="IPR015931">
    <property type="entry name" value="Acnase/IPM_dHydase_lsu_aba_1/3"/>
</dbReference>
<dbReference type="InterPro" id="IPR036008">
    <property type="entry name" value="Aconitase_4Fe-4S_dom"/>
</dbReference>
<evidence type="ECO:0000259" key="8">
    <source>
        <dbReference type="Pfam" id="PF00694"/>
    </source>
</evidence>
<dbReference type="PANTHER" id="PTHR43822:SF2">
    <property type="entry name" value="HOMOACONITASE, MITOCHONDRIAL"/>
    <property type="match status" value="1"/>
</dbReference>
<dbReference type="Gene3D" id="3.30.499.10">
    <property type="entry name" value="Aconitase, domain 3"/>
    <property type="match status" value="2"/>
</dbReference>
<dbReference type="InterPro" id="IPR015928">
    <property type="entry name" value="Aconitase/3IPM_dehydase_swvl"/>
</dbReference>
<proteinExistence type="inferred from homology"/>
<dbReference type="Gene3D" id="3.20.19.10">
    <property type="entry name" value="Aconitase, domain 4"/>
    <property type="match status" value="1"/>
</dbReference>
<evidence type="ECO:0000256" key="3">
    <source>
        <dbReference type="ARBA" id="ARBA00023004"/>
    </source>
</evidence>